<evidence type="ECO:0000313" key="2">
    <source>
        <dbReference type="EMBL" id="APW43031.1"/>
    </source>
</evidence>
<reference evidence="2 3" key="1">
    <citation type="submission" date="2017-01" db="EMBL/GenBank/DDBJ databases">
        <authorList>
            <person name="Mah S.A."/>
            <person name="Swanson W.J."/>
            <person name="Moy G.W."/>
            <person name="Vacquier V.D."/>
        </authorList>
    </citation>
    <scope>NUCLEOTIDE SEQUENCE [LARGE SCALE GENOMIC DNA]</scope>
    <source>
        <strain evidence="2 3">DSM 22694</strain>
    </source>
</reference>
<proteinExistence type="predicted"/>
<accession>A0A1P8KAK8</accession>
<protein>
    <recommendedName>
        <fullName evidence="1">AB hydrolase-1 domain-containing protein</fullName>
    </recommendedName>
</protein>
<dbReference type="eggNOG" id="COG1075">
    <property type="taxonomic scope" value="Bacteria"/>
</dbReference>
<dbReference type="RefSeq" id="WP_037247002.1">
    <property type="nucleotide sequence ID" value="NZ_CP019239.1"/>
</dbReference>
<dbReference type="Gene3D" id="3.40.50.1820">
    <property type="entry name" value="alpha/beta hydrolase"/>
    <property type="match status" value="1"/>
</dbReference>
<name>A0A1P8KAK8_9BURK</name>
<organism evidence="2 3">
    <name type="scientific">Rhodoferax saidenbachensis</name>
    <dbReference type="NCBI Taxonomy" id="1484693"/>
    <lineage>
        <taxon>Bacteria</taxon>
        <taxon>Pseudomonadati</taxon>
        <taxon>Pseudomonadota</taxon>
        <taxon>Betaproteobacteria</taxon>
        <taxon>Burkholderiales</taxon>
        <taxon>Comamonadaceae</taxon>
        <taxon>Rhodoferax</taxon>
    </lineage>
</organism>
<dbReference type="STRING" id="1484693.RS694_11135"/>
<dbReference type="KEGG" id="rsb:RS694_11135"/>
<evidence type="ECO:0000259" key="1">
    <source>
        <dbReference type="Pfam" id="PF00561"/>
    </source>
</evidence>
<evidence type="ECO:0000313" key="3">
    <source>
        <dbReference type="Proteomes" id="UP000186110"/>
    </source>
</evidence>
<dbReference type="SUPFAM" id="SSF53474">
    <property type="entry name" value="alpha/beta-Hydrolases"/>
    <property type="match status" value="1"/>
</dbReference>
<dbReference type="Proteomes" id="UP000186110">
    <property type="component" value="Chromosome"/>
</dbReference>
<dbReference type="InterPro" id="IPR029058">
    <property type="entry name" value="AB_hydrolase_fold"/>
</dbReference>
<feature type="domain" description="AB hydrolase-1" evidence="1">
    <location>
        <begin position="103"/>
        <end position="200"/>
    </location>
</feature>
<dbReference type="AlphaFoldDB" id="A0A1P8KAK8"/>
<dbReference type="Pfam" id="PF00561">
    <property type="entry name" value="Abhydrolase_1"/>
    <property type="match status" value="1"/>
</dbReference>
<dbReference type="EMBL" id="CP019239">
    <property type="protein sequence ID" value="APW43031.1"/>
    <property type="molecule type" value="Genomic_DNA"/>
</dbReference>
<sequence>MLAQLLRRMLLGQAALGALVAWLLCGSVVATVIGAMLLPFVTMVLVDTVSMLLSRAAGEPTRMWWRALFGEYLAGFRVFLFRQPWTVQPPMLLPATGGTPQIPVVLVHGYMCNHRIWDDMADALRAQGHPVFAVNLEPVFASIDRYAPIVQAAVDALCAHSSHKKVVLIGHSMGGLAIRAWMRANGTAHVARVITLGTPHVGTQIVRNTHTPNGKQMVWHSRWLEELAAGESDAARALIRIAITPQDNIVFPQRAQLLKGIVPAVFDGLGHVEMCLDPVVIRWTLAEVAGAQTP</sequence>
<keyword evidence="3" id="KW-1185">Reference proteome</keyword>
<dbReference type="PANTHER" id="PTHR37946">
    <property type="entry name" value="SLL1969 PROTEIN"/>
    <property type="match status" value="1"/>
</dbReference>
<dbReference type="InterPro" id="IPR000073">
    <property type="entry name" value="AB_hydrolase_1"/>
</dbReference>
<dbReference type="PANTHER" id="PTHR37946:SF1">
    <property type="entry name" value="SLL1969 PROTEIN"/>
    <property type="match status" value="1"/>
</dbReference>
<gene>
    <name evidence="2" type="ORF">RS694_11135</name>
</gene>